<proteinExistence type="predicted"/>
<feature type="signal peptide" evidence="3">
    <location>
        <begin position="1"/>
        <end position="32"/>
    </location>
</feature>
<evidence type="ECO:0000259" key="4">
    <source>
        <dbReference type="PROSITE" id="PS51175"/>
    </source>
</evidence>
<dbReference type="EMBL" id="FNKK01000002">
    <property type="protein sequence ID" value="SDR15260.1"/>
    <property type="molecule type" value="Genomic_DNA"/>
</dbReference>
<keyword evidence="2" id="KW-1015">Disulfide bond</keyword>
<accession>A0A1H1GQ14</accession>
<dbReference type="Pfam" id="PF16990">
    <property type="entry name" value="CBM_35"/>
    <property type="match status" value="1"/>
</dbReference>
<feature type="domain" description="CBM6" evidence="4">
    <location>
        <begin position="1050"/>
        <end position="1183"/>
    </location>
</feature>
<dbReference type="AlphaFoldDB" id="A0A1H1GQ14"/>
<dbReference type="Gene3D" id="2.60.120.200">
    <property type="match status" value="1"/>
</dbReference>
<feature type="domain" description="CBM6" evidence="4">
    <location>
        <begin position="774"/>
        <end position="921"/>
    </location>
</feature>
<keyword evidence="1 3" id="KW-0732">Signal</keyword>
<sequence length="1214" mass="130513">MLTKAQWWARVAAVTAALVTFTAAGPAMPAAAADLPAPLVHYEFDADDLTTGTITDSSGNGLHGTLVNGSTAKLVEGADGGSAIDLPGGAPNSDGAHIRLPREILDGATDLTVSVRIRWDGTTQPWQWIYALGTNTTRYLFSTPYNGDGRLRTAITTGGAGGEAQVTGSAALPAREWKTVTVTLDTEAGRVTTYLDGAAVGSARTAVSAGQLLDAAATSAGFIGRSFYQDPLFDGAVDDFRVYRAALTAEQVAEDFGDQVPTPTRLKQDTFDIRTSVGVAPELPTGVPATFSDGYDRELPIEWEQVDPDAYAEPGSFTVNGKADTWTVTATVHVVRNEIVIDLAEDTGPFHGGASGSLYGLYGPGVPTNNIIEGMNLRTVATKGQDGAQHPGSDALEILKPLVDSTDGDVYVRTTDFYRGFPYQWPGDTPEEKLSGYMQVLERQLDQIAQIDPKYRDNIVIEPFNEPEGNMFGTGQWSYNGVSWLNDPTHYFRAWDQAYEMIKRKLPGVRISGPNTSTLYNQVKGFLEHAVEAGTVPDIITWHELSHPEQVRTNVARYRAWEEEVFAGTRYEGTRLPINVNEYAFNYHTSVPGQMIQWISAIEESKIDAMMAFWNINGNISDSAVQANRANGQWWLFNAYAAMSGRTVKVTPPFPGENYTLQGVATLDEDKAQARALFGGDDGTASIKFTNVPENLFGNSVHAWVREIPWTGQIGDSAQPKIITERVVKVTGGTVTFEFGGELPPLKESSAYEIVLTPAGDGKPTAVAPYLWERSYEAEDAAHSGSGYSRNGPEGSPSDVSKFYTSGGYDVGGLRTGSDVVLDFAVEVPQDGTYNLSVFANSLNTFEAVREQGPTNVFLRVDGGAEQELFLPLGYKWVVWDHTDTTVKLTAGKHTITLAARSLDGTRATKGDAIVDRIHLSLPNPKAAAASYEAELAELDGARPVYTDARLKREGASGSGAVRLGKGETVTFWVYSAADAESTLRLHTLGGGQATMAVNGREVQRVVPNAPAVAVSLSGGVNKVTVTGAAGGLLIDRLEVKPESGTLAAEVYEAEDATTAGSAEAAAFSLASNGTAVTGIGGDPDNGNTLTFEVTVPKAGTYAMRVRYANPEQSQASHYNPNPMARRADLTVNGAEIDSVLFPGSFHRNNFWELTVPVELRKGRNTITFSSEEAPNFDGKTYSESLWPGILLRSKYAPVIDKITIAEFSKQRPR</sequence>
<dbReference type="SMART" id="SM00560">
    <property type="entry name" value="LamGL"/>
    <property type="match status" value="1"/>
</dbReference>
<dbReference type="Gene3D" id="2.60.120.260">
    <property type="entry name" value="Galactose-binding domain-like"/>
    <property type="match status" value="3"/>
</dbReference>
<evidence type="ECO:0000256" key="1">
    <source>
        <dbReference type="ARBA" id="ARBA00022729"/>
    </source>
</evidence>
<evidence type="ECO:0000313" key="6">
    <source>
        <dbReference type="Proteomes" id="UP000217103"/>
    </source>
</evidence>
<dbReference type="PROSITE" id="PS51175">
    <property type="entry name" value="CBM6"/>
    <property type="match status" value="2"/>
</dbReference>
<dbReference type="InterPro" id="IPR017853">
    <property type="entry name" value="GH"/>
</dbReference>
<dbReference type="STRING" id="35622.SAMN04489764_3737"/>
<dbReference type="GO" id="GO:0030246">
    <property type="term" value="F:carbohydrate binding"/>
    <property type="evidence" value="ECO:0007669"/>
    <property type="project" value="InterPro"/>
</dbReference>
<feature type="chain" id="PRO_5011552627" evidence="3">
    <location>
        <begin position="33"/>
        <end position="1214"/>
    </location>
</feature>
<dbReference type="InterPro" id="IPR013320">
    <property type="entry name" value="ConA-like_dom_sf"/>
</dbReference>
<gene>
    <name evidence="5" type="ORF">SAMN04489764_3737</name>
</gene>
<dbReference type="Pfam" id="PF07532">
    <property type="entry name" value="Big_4"/>
    <property type="match status" value="1"/>
</dbReference>
<protein>
    <submittedName>
        <fullName evidence="5">Carbohydrate binding module (Family 35)</fullName>
    </submittedName>
</protein>
<dbReference type="InterPro" id="IPR006558">
    <property type="entry name" value="LamG-like"/>
</dbReference>
<evidence type="ECO:0000256" key="3">
    <source>
        <dbReference type="SAM" id="SignalP"/>
    </source>
</evidence>
<dbReference type="Gene3D" id="3.20.20.80">
    <property type="entry name" value="Glycosidases"/>
    <property type="match status" value="1"/>
</dbReference>
<dbReference type="InterPro" id="IPR005084">
    <property type="entry name" value="CBM6"/>
</dbReference>
<dbReference type="Pfam" id="PF13385">
    <property type="entry name" value="Laminin_G_3"/>
    <property type="match status" value="1"/>
</dbReference>
<dbReference type="SUPFAM" id="SSF49899">
    <property type="entry name" value="Concanavalin A-like lectins/glucanases"/>
    <property type="match status" value="1"/>
</dbReference>
<name>A0A1H1GQ14_9ACTN</name>
<dbReference type="SUPFAM" id="SSF49785">
    <property type="entry name" value="Galactose-binding domain-like"/>
    <property type="match status" value="2"/>
</dbReference>
<dbReference type="InterPro" id="IPR008979">
    <property type="entry name" value="Galactose-bd-like_sf"/>
</dbReference>
<dbReference type="Proteomes" id="UP000217103">
    <property type="component" value="Unassembled WGS sequence"/>
</dbReference>
<reference evidence="5 6" key="1">
    <citation type="submission" date="2016-10" db="EMBL/GenBank/DDBJ databases">
        <authorList>
            <person name="de Groot N.N."/>
        </authorList>
    </citation>
    <scope>NUCLEOTIDE SEQUENCE [LARGE SCALE GENOMIC DNA]</scope>
    <source>
        <strain evidence="5 6">DSM 43794</strain>
    </source>
</reference>
<evidence type="ECO:0000256" key="2">
    <source>
        <dbReference type="ARBA" id="ARBA00023157"/>
    </source>
</evidence>
<evidence type="ECO:0000313" key="5">
    <source>
        <dbReference type="EMBL" id="SDR15260.1"/>
    </source>
</evidence>
<organism evidence="5 6">
    <name type="scientific">Thermostaphylospora chromogena</name>
    <dbReference type="NCBI Taxonomy" id="35622"/>
    <lineage>
        <taxon>Bacteria</taxon>
        <taxon>Bacillati</taxon>
        <taxon>Actinomycetota</taxon>
        <taxon>Actinomycetes</taxon>
        <taxon>Streptosporangiales</taxon>
        <taxon>Thermomonosporaceae</taxon>
        <taxon>Thermostaphylospora</taxon>
    </lineage>
</organism>
<dbReference type="InterPro" id="IPR011081">
    <property type="entry name" value="Big_4"/>
</dbReference>
<keyword evidence="6" id="KW-1185">Reference proteome</keyword>
<dbReference type="SUPFAM" id="SSF51445">
    <property type="entry name" value="(Trans)glycosidases"/>
    <property type="match status" value="1"/>
</dbReference>
<dbReference type="CDD" id="cd04081">
    <property type="entry name" value="CBM35_galactosidase-like"/>
    <property type="match status" value="1"/>
</dbReference>
<dbReference type="RefSeq" id="WP_207549997.1">
    <property type="nucleotide sequence ID" value="NZ_FNKK01000002.1"/>
</dbReference>